<keyword evidence="1" id="KW-0812">Transmembrane</keyword>
<dbReference type="RefSeq" id="WP_127813144.1">
    <property type="nucleotide sequence ID" value="NZ_LDER01000096.1"/>
</dbReference>
<comment type="caution">
    <text evidence="2">The sequence shown here is derived from an EMBL/GenBank/DDBJ whole genome shotgun (WGS) entry which is preliminary data.</text>
</comment>
<evidence type="ECO:0000313" key="3">
    <source>
        <dbReference type="Proteomes" id="UP000286687"/>
    </source>
</evidence>
<evidence type="ECO:0000313" key="2">
    <source>
        <dbReference type="EMBL" id="RVU65164.1"/>
    </source>
</evidence>
<sequence>MNKRVSFLGLGLFFSLSTLLFYFVIFMAGDFEFPLPSLTTLSLAILCFSIWYVFPDIQVNDERAQFVKKQSIFFTFFATLFYVVIFTLVANFTDFSFDIKDALQVLIALIIVTSSLMLVVTNKRN</sequence>
<proteinExistence type="predicted"/>
<feature type="transmembrane region" description="Helical" evidence="1">
    <location>
        <begin position="33"/>
        <end position="52"/>
    </location>
</feature>
<feature type="transmembrane region" description="Helical" evidence="1">
    <location>
        <begin position="7"/>
        <end position="27"/>
    </location>
</feature>
<evidence type="ECO:0008006" key="4">
    <source>
        <dbReference type="Google" id="ProtNLM"/>
    </source>
</evidence>
<protein>
    <recommendedName>
        <fullName evidence="4">Permease</fullName>
    </recommendedName>
</protein>
<reference evidence="2 3" key="1">
    <citation type="submission" date="2018-01" db="EMBL/GenBank/DDBJ databases">
        <title>Complete genome sequence of G25-42.</title>
        <authorList>
            <person name="Zheng Z."/>
            <person name="Sun M."/>
        </authorList>
    </citation>
    <scope>NUCLEOTIDE SEQUENCE [LARGE SCALE GENOMIC DNA]</scope>
    <source>
        <strain evidence="2 3">G25-42</strain>
    </source>
</reference>
<evidence type="ECO:0000256" key="1">
    <source>
        <dbReference type="SAM" id="Phobius"/>
    </source>
</evidence>
<keyword evidence="1" id="KW-0472">Membrane</keyword>
<feature type="transmembrane region" description="Helical" evidence="1">
    <location>
        <begin position="72"/>
        <end position="90"/>
    </location>
</feature>
<dbReference type="EMBL" id="LDER01000096">
    <property type="protein sequence ID" value="RVU65164.1"/>
    <property type="molecule type" value="Genomic_DNA"/>
</dbReference>
<organism evidence="2 3">
    <name type="scientific">Bacillus thuringiensis</name>
    <dbReference type="NCBI Taxonomy" id="1428"/>
    <lineage>
        <taxon>Bacteria</taxon>
        <taxon>Bacillati</taxon>
        <taxon>Bacillota</taxon>
        <taxon>Bacilli</taxon>
        <taxon>Bacillales</taxon>
        <taxon>Bacillaceae</taxon>
        <taxon>Bacillus</taxon>
        <taxon>Bacillus cereus group</taxon>
    </lineage>
</organism>
<accession>A0A437SPF3</accession>
<name>A0A437SPF3_BACTU</name>
<dbReference type="Proteomes" id="UP000286687">
    <property type="component" value="Unassembled WGS sequence"/>
</dbReference>
<gene>
    <name evidence="2" type="ORF">BM74_05630</name>
</gene>
<dbReference type="AlphaFoldDB" id="A0A437SPF3"/>
<keyword evidence="1" id="KW-1133">Transmembrane helix</keyword>
<feature type="transmembrane region" description="Helical" evidence="1">
    <location>
        <begin position="102"/>
        <end position="120"/>
    </location>
</feature>